<dbReference type="SUPFAM" id="SSF53649">
    <property type="entry name" value="Alkaline phosphatase-like"/>
    <property type="match status" value="1"/>
</dbReference>
<evidence type="ECO:0000256" key="5">
    <source>
        <dbReference type="SAM" id="MobiDB-lite"/>
    </source>
</evidence>
<sequence length="467" mass="51805">MNQFLRKLVLLSTFVAASLTAAEKPNILIIFTDDQGYADLGCFGSEENQTPVLDKLAKEGTKFTSFYAQPVCGPSRSALLTGRYPARSKGWGMPASEITFAEMLKETGYQTACVGKWDVSNRQPIIPRMPNAQGFDYYYGTLGGNGSGKIDLYENNKKERTTEDMASLTRLYTNKAIDFLEKQRDPEKPFILYLAHTMTHTVVDASPKFKEKTGDNLYRAAVEELDYETGRLLNKLNQLNLSKNTLVIYTSDNGPWNQPKYINGGAKNDHPENSIFWGDAGEFRDGKASIWEGGAHVPCVMRWPGKIAAGKTNDGLMATIDFLPTLAAVTGAKIPDERVIDGVNQLGFICGKSETARETYIYNPGSASVQTKLVQGNAIREGNWKLISPLTVGWFLEDAGTGSWELYNLKEDIGETKNLAKQYPEKVEHLKKLLQSSEAKFPKVKPRPKGKAKTKAKQKKKKGKTTP</sequence>
<name>A6DMX9_9BACT</name>
<dbReference type="CDD" id="cd16026">
    <property type="entry name" value="GALNS_like"/>
    <property type="match status" value="1"/>
</dbReference>
<dbReference type="AlphaFoldDB" id="A6DMX9"/>
<comment type="similarity">
    <text evidence="1">Belongs to the sulfatase family.</text>
</comment>
<dbReference type="PROSITE" id="PS00523">
    <property type="entry name" value="SULFATASE_1"/>
    <property type="match status" value="1"/>
</dbReference>
<keyword evidence="4" id="KW-0106">Calcium</keyword>
<dbReference type="Pfam" id="PF00884">
    <property type="entry name" value="Sulfatase"/>
    <property type="match status" value="1"/>
</dbReference>
<evidence type="ECO:0000313" key="8">
    <source>
        <dbReference type="EMBL" id="EDM27015.1"/>
    </source>
</evidence>
<dbReference type="InterPro" id="IPR024607">
    <property type="entry name" value="Sulfatase_CS"/>
</dbReference>
<gene>
    <name evidence="8" type="ORF">LNTAR_07219</name>
</gene>
<dbReference type="EMBL" id="ABCK01000012">
    <property type="protein sequence ID" value="EDM27015.1"/>
    <property type="molecule type" value="Genomic_DNA"/>
</dbReference>
<evidence type="ECO:0000256" key="3">
    <source>
        <dbReference type="ARBA" id="ARBA00022801"/>
    </source>
</evidence>
<accession>A6DMX9</accession>
<dbReference type="eggNOG" id="COG3119">
    <property type="taxonomic scope" value="Bacteria"/>
</dbReference>
<dbReference type="PANTHER" id="PTHR42693:SF53">
    <property type="entry name" value="ENDO-4-O-SULFATASE"/>
    <property type="match status" value="1"/>
</dbReference>
<dbReference type="STRING" id="313628.LNTAR_07219"/>
<comment type="caution">
    <text evidence="8">The sequence shown here is derived from an EMBL/GenBank/DDBJ whole genome shotgun (WGS) entry which is preliminary data.</text>
</comment>
<dbReference type="InterPro" id="IPR017850">
    <property type="entry name" value="Alkaline_phosphatase_core_sf"/>
</dbReference>
<evidence type="ECO:0000256" key="4">
    <source>
        <dbReference type="ARBA" id="ARBA00022837"/>
    </source>
</evidence>
<dbReference type="InterPro" id="IPR000917">
    <property type="entry name" value="Sulfatase_N"/>
</dbReference>
<feature type="compositionally biased region" description="Basic residues" evidence="5">
    <location>
        <begin position="442"/>
        <end position="467"/>
    </location>
</feature>
<dbReference type="PANTHER" id="PTHR42693">
    <property type="entry name" value="ARYLSULFATASE FAMILY MEMBER"/>
    <property type="match status" value="1"/>
</dbReference>
<feature type="chain" id="PRO_5002692383" evidence="6">
    <location>
        <begin position="22"/>
        <end position="467"/>
    </location>
</feature>
<keyword evidence="3" id="KW-0378">Hydrolase</keyword>
<evidence type="ECO:0000256" key="2">
    <source>
        <dbReference type="ARBA" id="ARBA00022723"/>
    </source>
</evidence>
<evidence type="ECO:0000256" key="6">
    <source>
        <dbReference type="SAM" id="SignalP"/>
    </source>
</evidence>
<keyword evidence="2" id="KW-0479">Metal-binding</keyword>
<proteinExistence type="inferred from homology"/>
<protein>
    <submittedName>
        <fullName evidence="8">N-acetylgalactosamine 6-sulfate sulfatase (GALNS)</fullName>
    </submittedName>
</protein>
<dbReference type="GO" id="GO:0046872">
    <property type="term" value="F:metal ion binding"/>
    <property type="evidence" value="ECO:0007669"/>
    <property type="project" value="UniProtKB-KW"/>
</dbReference>
<dbReference type="Gene3D" id="3.30.1120.10">
    <property type="match status" value="1"/>
</dbReference>
<dbReference type="Proteomes" id="UP000004947">
    <property type="component" value="Unassembled WGS sequence"/>
</dbReference>
<dbReference type="OrthoDB" id="974590at2"/>
<reference evidence="8 9" key="1">
    <citation type="journal article" date="2010" name="J. Bacteriol.">
        <title>Genome sequence of Lentisphaera araneosa HTCC2155T, the type species of the order Lentisphaerales in the phylum Lentisphaerae.</title>
        <authorList>
            <person name="Thrash J.C."/>
            <person name="Cho J.C."/>
            <person name="Vergin K.L."/>
            <person name="Morris R.M."/>
            <person name="Giovannoni S.J."/>
        </authorList>
    </citation>
    <scope>NUCLEOTIDE SEQUENCE [LARGE SCALE GENOMIC DNA]</scope>
    <source>
        <strain evidence="8 9">HTCC2155</strain>
    </source>
</reference>
<keyword evidence="6" id="KW-0732">Signal</keyword>
<feature type="signal peptide" evidence="6">
    <location>
        <begin position="1"/>
        <end position="21"/>
    </location>
</feature>
<evidence type="ECO:0000259" key="7">
    <source>
        <dbReference type="Pfam" id="PF00884"/>
    </source>
</evidence>
<dbReference type="RefSeq" id="WP_007279222.1">
    <property type="nucleotide sequence ID" value="NZ_ABCK01000012.1"/>
</dbReference>
<dbReference type="GO" id="GO:0004065">
    <property type="term" value="F:arylsulfatase activity"/>
    <property type="evidence" value="ECO:0007669"/>
    <property type="project" value="TreeGrafter"/>
</dbReference>
<dbReference type="InterPro" id="IPR050738">
    <property type="entry name" value="Sulfatase"/>
</dbReference>
<dbReference type="Gene3D" id="3.40.720.10">
    <property type="entry name" value="Alkaline Phosphatase, subunit A"/>
    <property type="match status" value="1"/>
</dbReference>
<organism evidence="8 9">
    <name type="scientific">Lentisphaera araneosa HTCC2155</name>
    <dbReference type="NCBI Taxonomy" id="313628"/>
    <lineage>
        <taxon>Bacteria</taxon>
        <taxon>Pseudomonadati</taxon>
        <taxon>Lentisphaerota</taxon>
        <taxon>Lentisphaeria</taxon>
        <taxon>Lentisphaerales</taxon>
        <taxon>Lentisphaeraceae</taxon>
        <taxon>Lentisphaera</taxon>
    </lineage>
</organism>
<evidence type="ECO:0000256" key="1">
    <source>
        <dbReference type="ARBA" id="ARBA00008779"/>
    </source>
</evidence>
<keyword evidence="9" id="KW-1185">Reference proteome</keyword>
<feature type="region of interest" description="Disordered" evidence="5">
    <location>
        <begin position="437"/>
        <end position="467"/>
    </location>
</feature>
<feature type="domain" description="Sulfatase N-terminal" evidence="7">
    <location>
        <begin position="25"/>
        <end position="331"/>
    </location>
</feature>
<evidence type="ECO:0000313" key="9">
    <source>
        <dbReference type="Proteomes" id="UP000004947"/>
    </source>
</evidence>